<evidence type="ECO:0000313" key="2">
    <source>
        <dbReference type="EMBL" id="NMH78988.1"/>
    </source>
</evidence>
<gene>
    <name evidence="2" type="ORF">HF577_18080</name>
</gene>
<comment type="caution">
    <text evidence="2">The sequence shown here is derived from an EMBL/GenBank/DDBJ whole genome shotgun (WGS) entry which is preliminary data.</text>
</comment>
<feature type="transmembrane region" description="Helical" evidence="1">
    <location>
        <begin position="56"/>
        <end position="79"/>
    </location>
</feature>
<dbReference type="Proteomes" id="UP001296706">
    <property type="component" value="Unassembled WGS sequence"/>
</dbReference>
<reference evidence="2 3" key="1">
    <citation type="submission" date="2020-04" db="EMBL/GenBank/DDBJ databases">
        <authorList>
            <person name="Klaysubun C."/>
            <person name="Duangmal K."/>
            <person name="Lipun K."/>
        </authorList>
    </citation>
    <scope>NUCLEOTIDE SEQUENCE [LARGE SCALE GENOMIC DNA]</scope>
    <source>
        <strain evidence="2 3">JCM 11839</strain>
    </source>
</reference>
<name>A0ABX1RF04_9PSEU</name>
<dbReference type="RefSeq" id="WP_169397054.1">
    <property type="nucleotide sequence ID" value="NZ_BAAAJH010000007.1"/>
</dbReference>
<keyword evidence="1" id="KW-1133">Transmembrane helix</keyword>
<protein>
    <submittedName>
        <fullName evidence="2">Uncharacterized protein</fullName>
    </submittedName>
</protein>
<keyword evidence="3" id="KW-1185">Reference proteome</keyword>
<keyword evidence="1" id="KW-0472">Membrane</keyword>
<keyword evidence="1" id="KW-0812">Transmembrane</keyword>
<feature type="transmembrane region" description="Helical" evidence="1">
    <location>
        <begin position="12"/>
        <end position="36"/>
    </location>
</feature>
<dbReference type="EMBL" id="JAAXKY010000056">
    <property type="protein sequence ID" value="NMH78988.1"/>
    <property type="molecule type" value="Genomic_DNA"/>
</dbReference>
<accession>A0ABX1RF04</accession>
<feature type="transmembrane region" description="Helical" evidence="1">
    <location>
        <begin position="91"/>
        <end position="112"/>
    </location>
</feature>
<evidence type="ECO:0000313" key="3">
    <source>
        <dbReference type="Proteomes" id="UP001296706"/>
    </source>
</evidence>
<evidence type="ECO:0000256" key="1">
    <source>
        <dbReference type="SAM" id="Phobius"/>
    </source>
</evidence>
<proteinExistence type="predicted"/>
<sequence length="113" mass="11640">METTTAPARRGRVLYGVAMVLTIPLSLMTALFGVGAGGMFALCYDSGASSAADRCAAVGVFLVVACLATLLVPVVFGIWGRRATTLAQVAARLGICLLGYVVPLLFFAAVTLL</sequence>
<organism evidence="2 3">
    <name type="scientific">Pseudonocardia xinjiangensis</name>
    <dbReference type="NCBI Taxonomy" id="75289"/>
    <lineage>
        <taxon>Bacteria</taxon>
        <taxon>Bacillati</taxon>
        <taxon>Actinomycetota</taxon>
        <taxon>Actinomycetes</taxon>
        <taxon>Pseudonocardiales</taxon>
        <taxon>Pseudonocardiaceae</taxon>
        <taxon>Pseudonocardia</taxon>
    </lineage>
</organism>